<evidence type="ECO:0000313" key="2">
    <source>
        <dbReference type="EMBL" id="PWK48447.1"/>
    </source>
</evidence>
<comment type="caution">
    <text evidence="2">The sequence shown here is derived from an EMBL/GenBank/DDBJ whole genome shotgun (WGS) entry which is preliminary data.</text>
</comment>
<dbReference type="RefSeq" id="WP_109593465.1">
    <property type="nucleotide sequence ID" value="NZ_BONA01000039.1"/>
</dbReference>
<reference evidence="2 3" key="1">
    <citation type="submission" date="2018-05" db="EMBL/GenBank/DDBJ databases">
        <title>Genomic Encyclopedia of Archaeal and Bacterial Type Strains, Phase II (KMG-II): from individual species to whole genera.</title>
        <authorList>
            <person name="Goeker M."/>
        </authorList>
    </citation>
    <scope>NUCLEOTIDE SEQUENCE [LARGE SCALE GENOMIC DNA]</scope>
    <source>
        <strain evidence="2 3">DSM 45184</strain>
    </source>
</reference>
<dbReference type="OrthoDB" id="482707at2"/>
<dbReference type="Pfam" id="PF14273">
    <property type="entry name" value="DUF4360"/>
    <property type="match status" value="1"/>
</dbReference>
<dbReference type="InterPro" id="IPR025649">
    <property type="entry name" value="DUF4360"/>
</dbReference>
<evidence type="ECO:0000313" key="3">
    <source>
        <dbReference type="Proteomes" id="UP000245697"/>
    </source>
</evidence>
<gene>
    <name evidence="2" type="ORF">BC793_106477</name>
</gene>
<feature type="signal peptide" evidence="1">
    <location>
        <begin position="1"/>
        <end position="19"/>
    </location>
</feature>
<dbReference type="AlphaFoldDB" id="A0A316G239"/>
<dbReference type="PANTHER" id="PTHR38847:SF1">
    <property type="entry name" value="PSEUDOURIDINE SYNTHASE RSUA_RLUA-LIKE DOMAIN-CONTAINING PROTEIN"/>
    <property type="match status" value="1"/>
</dbReference>
<evidence type="ECO:0000256" key="1">
    <source>
        <dbReference type="SAM" id="SignalP"/>
    </source>
</evidence>
<dbReference type="Proteomes" id="UP000245697">
    <property type="component" value="Unassembled WGS sequence"/>
</dbReference>
<keyword evidence="3" id="KW-1185">Reference proteome</keyword>
<name>A0A316G239_9ACTN</name>
<dbReference type="EMBL" id="QGGR01000006">
    <property type="protein sequence ID" value="PWK48447.1"/>
    <property type="molecule type" value="Genomic_DNA"/>
</dbReference>
<proteinExistence type="predicted"/>
<dbReference type="PANTHER" id="PTHR38847">
    <property type="match status" value="1"/>
</dbReference>
<feature type="chain" id="PRO_5039695356" evidence="1">
    <location>
        <begin position="20"/>
        <end position="208"/>
    </location>
</feature>
<sequence>MLHTVATGTALLVSLAATAAVPSSSSASAPTPRRVAVEIVSANGSGCPAGSTRVSASPGGKSFKIAYNEFTASTGPGAAVLDFRKNCQLALDVSLPKGWTWAISRVVGTGSANLRDGATGMQAASYYWSGHSATGGRIVNRFTGPVSGGWQRSNRIAKKRLEYLPCGERRHLNVNFELRVQAGSSTGTNWLAMDSTSSSDFHVVWKRC</sequence>
<keyword evidence="1" id="KW-0732">Signal</keyword>
<accession>A0A316G239</accession>
<protein>
    <submittedName>
        <fullName evidence="2">Uncharacterized protein DUF4360</fullName>
    </submittedName>
</protein>
<organism evidence="2 3">
    <name type="scientific">Actinoplanes xinjiangensis</name>
    <dbReference type="NCBI Taxonomy" id="512350"/>
    <lineage>
        <taxon>Bacteria</taxon>
        <taxon>Bacillati</taxon>
        <taxon>Actinomycetota</taxon>
        <taxon>Actinomycetes</taxon>
        <taxon>Micromonosporales</taxon>
        <taxon>Micromonosporaceae</taxon>
        <taxon>Actinoplanes</taxon>
    </lineage>
</organism>